<dbReference type="AlphaFoldDB" id="A0A9X1DBT8"/>
<proteinExistence type="predicted"/>
<dbReference type="InterPro" id="IPR036388">
    <property type="entry name" value="WH-like_DNA-bd_sf"/>
</dbReference>
<dbReference type="Proteomes" id="UP001138757">
    <property type="component" value="Unassembled WGS sequence"/>
</dbReference>
<protein>
    <recommendedName>
        <fullName evidence="1">FtsK gamma domain-containing protein</fullName>
    </recommendedName>
</protein>
<evidence type="ECO:0000313" key="2">
    <source>
        <dbReference type="EMBL" id="MBT2186753.1"/>
    </source>
</evidence>
<comment type="caution">
    <text evidence="2">The sequence shown here is derived from an EMBL/GenBank/DDBJ whole genome shotgun (WGS) entry which is preliminary data.</text>
</comment>
<dbReference type="RefSeq" id="WP_214622496.1">
    <property type="nucleotide sequence ID" value="NZ_JAHGAW010000004.1"/>
</dbReference>
<dbReference type="InterPro" id="IPR036390">
    <property type="entry name" value="WH_DNA-bd_sf"/>
</dbReference>
<organism evidence="2 3">
    <name type="scientific">Sphingobium nicotianae</name>
    <dbReference type="NCBI Taxonomy" id="2782607"/>
    <lineage>
        <taxon>Bacteria</taxon>
        <taxon>Pseudomonadati</taxon>
        <taxon>Pseudomonadota</taxon>
        <taxon>Alphaproteobacteria</taxon>
        <taxon>Sphingomonadales</taxon>
        <taxon>Sphingomonadaceae</taxon>
        <taxon>Sphingobium</taxon>
    </lineage>
</organism>
<feature type="domain" description="FtsK gamma" evidence="1">
    <location>
        <begin position="4"/>
        <end position="62"/>
    </location>
</feature>
<dbReference type="EMBL" id="JAHGAW010000004">
    <property type="protein sequence ID" value="MBT2186753.1"/>
    <property type="molecule type" value="Genomic_DNA"/>
</dbReference>
<dbReference type="SUPFAM" id="SSF46785">
    <property type="entry name" value="Winged helix' DNA-binding domain"/>
    <property type="match status" value="1"/>
</dbReference>
<keyword evidence="3" id="KW-1185">Reference proteome</keyword>
<dbReference type="InterPro" id="IPR018541">
    <property type="entry name" value="Ftsk_gamma"/>
</dbReference>
<name>A0A9X1DBT8_9SPHN</name>
<dbReference type="SMART" id="SM00843">
    <property type="entry name" value="Ftsk_gamma"/>
    <property type="match status" value="1"/>
</dbReference>
<evidence type="ECO:0000259" key="1">
    <source>
        <dbReference type="SMART" id="SM00843"/>
    </source>
</evidence>
<evidence type="ECO:0000313" key="3">
    <source>
        <dbReference type="Proteomes" id="UP001138757"/>
    </source>
</evidence>
<gene>
    <name evidence="2" type="ORF">KK488_07295</name>
</gene>
<dbReference type="Gene3D" id="1.10.10.10">
    <property type="entry name" value="Winged helix-like DNA-binding domain superfamily/Winged helix DNA-binding domain"/>
    <property type="match status" value="1"/>
</dbReference>
<sequence length="77" mass="8563">MPSPHDDDELYRRACALVRASQSASVSRLQRELRLGYNSAARLVARMAREGVIGSRSIMPWGRHDLPPEPPGLIINP</sequence>
<reference evidence="2" key="1">
    <citation type="submission" date="2021-05" db="EMBL/GenBank/DDBJ databases">
        <title>Genome of Sphingobium sp. strain.</title>
        <authorList>
            <person name="Fan R."/>
        </authorList>
    </citation>
    <scope>NUCLEOTIDE SEQUENCE</scope>
    <source>
        <strain evidence="2">H33</strain>
    </source>
</reference>
<accession>A0A9X1DBT8</accession>
<dbReference type="Pfam" id="PF09397">
    <property type="entry name" value="FtsK_gamma"/>
    <property type="match status" value="1"/>
</dbReference>